<dbReference type="EMBL" id="BMLQ01000006">
    <property type="protein sequence ID" value="GGO46603.1"/>
    <property type="molecule type" value="Genomic_DNA"/>
</dbReference>
<name>A0ABQ2M3V7_9MICC</name>
<feature type="transmembrane region" description="Helical" evidence="1">
    <location>
        <begin position="46"/>
        <end position="64"/>
    </location>
</feature>
<dbReference type="Proteomes" id="UP000642509">
    <property type="component" value="Unassembled WGS sequence"/>
</dbReference>
<keyword evidence="1" id="KW-1133">Transmembrane helix</keyword>
<proteinExistence type="predicted"/>
<evidence type="ECO:0008006" key="4">
    <source>
        <dbReference type="Google" id="ProtNLM"/>
    </source>
</evidence>
<comment type="caution">
    <text evidence="2">The sequence shown here is derived from an EMBL/GenBank/DDBJ whole genome shotgun (WGS) entry which is preliminary data.</text>
</comment>
<accession>A0ABQ2M3V7</accession>
<reference evidence="3" key="1">
    <citation type="journal article" date="2019" name="Int. J. Syst. Evol. Microbiol.">
        <title>The Global Catalogue of Microorganisms (GCM) 10K type strain sequencing project: providing services to taxonomists for standard genome sequencing and annotation.</title>
        <authorList>
            <consortium name="The Broad Institute Genomics Platform"/>
            <consortium name="The Broad Institute Genome Sequencing Center for Infectious Disease"/>
            <person name="Wu L."/>
            <person name="Ma J."/>
        </authorList>
    </citation>
    <scope>NUCLEOTIDE SEQUENCE [LARGE SCALE GENOMIC DNA]</scope>
    <source>
        <strain evidence="3">CGMCC 1.7064</strain>
    </source>
</reference>
<evidence type="ECO:0000313" key="3">
    <source>
        <dbReference type="Proteomes" id="UP000642509"/>
    </source>
</evidence>
<gene>
    <name evidence="2" type="ORF">GCM10010977_21940</name>
</gene>
<feature type="transmembrane region" description="Helical" evidence="1">
    <location>
        <begin position="16"/>
        <end position="34"/>
    </location>
</feature>
<dbReference type="RefSeq" id="WP_188806206.1">
    <property type="nucleotide sequence ID" value="NZ_BAAAOU010000009.1"/>
</dbReference>
<sequence length="69" mass="7808">MAEPERRQRPADVPPTAIRLLPVLVVTFGLSMLIDMTTDWHFLLRWALALGGGLLAQVVVLKIWSSRQR</sequence>
<keyword evidence="3" id="KW-1185">Reference proteome</keyword>
<organism evidence="2 3">
    <name type="scientific">Citricoccus zhacaiensis</name>
    <dbReference type="NCBI Taxonomy" id="489142"/>
    <lineage>
        <taxon>Bacteria</taxon>
        <taxon>Bacillati</taxon>
        <taxon>Actinomycetota</taxon>
        <taxon>Actinomycetes</taxon>
        <taxon>Micrococcales</taxon>
        <taxon>Micrococcaceae</taxon>
        <taxon>Citricoccus</taxon>
    </lineage>
</organism>
<keyword evidence="1" id="KW-0472">Membrane</keyword>
<evidence type="ECO:0000256" key="1">
    <source>
        <dbReference type="SAM" id="Phobius"/>
    </source>
</evidence>
<protein>
    <recommendedName>
        <fullName evidence="4">DUF2530 domain-containing protein</fullName>
    </recommendedName>
</protein>
<evidence type="ECO:0000313" key="2">
    <source>
        <dbReference type="EMBL" id="GGO46603.1"/>
    </source>
</evidence>
<keyword evidence="1" id="KW-0812">Transmembrane</keyword>